<comment type="catalytic activity">
    <reaction evidence="3">
        <text>oxaloacetate + phosphate = phosphoenolpyruvate + hydrogencarbonate</text>
        <dbReference type="Rhea" id="RHEA:28370"/>
        <dbReference type="ChEBI" id="CHEBI:16452"/>
        <dbReference type="ChEBI" id="CHEBI:17544"/>
        <dbReference type="ChEBI" id="CHEBI:43474"/>
        <dbReference type="ChEBI" id="CHEBI:58702"/>
        <dbReference type="EC" id="4.1.1.31"/>
    </reaction>
</comment>
<dbReference type="GO" id="GO:0006099">
    <property type="term" value="P:tricarboxylic acid cycle"/>
    <property type="evidence" value="ECO:0007669"/>
    <property type="project" value="InterPro"/>
</dbReference>
<dbReference type="GO" id="GO:0008964">
    <property type="term" value="F:phosphoenolpyruvate carboxylase activity"/>
    <property type="evidence" value="ECO:0007669"/>
    <property type="project" value="UniProtKB-EC"/>
</dbReference>
<dbReference type="GO" id="GO:0015977">
    <property type="term" value="P:carbon fixation"/>
    <property type="evidence" value="ECO:0007669"/>
    <property type="project" value="InterPro"/>
</dbReference>
<dbReference type="AlphaFoldDB" id="A0A484ZEZ2"/>
<organism evidence="5 6">
    <name type="scientific">Budvicia aquatica</name>
    <dbReference type="NCBI Taxonomy" id="82979"/>
    <lineage>
        <taxon>Bacteria</taxon>
        <taxon>Pseudomonadati</taxon>
        <taxon>Pseudomonadota</taxon>
        <taxon>Gammaproteobacteria</taxon>
        <taxon>Enterobacterales</taxon>
        <taxon>Budviciaceae</taxon>
        <taxon>Budvicia</taxon>
    </lineage>
</organism>
<dbReference type="PANTHER" id="PTHR30523">
    <property type="entry name" value="PHOSPHOENOLPYRUVATE CARBOXYLASE"/>
    <property type="match status" value="1"/>
</dbReference>
<dbReference type="EMBL" id="CAADJA010000002">
    <property type="protein sequence ID" value="VFS46595.1"/>
    <property type="molecule type" value="Genomic_DNA"/>
</dbReference>
<evidence type="ECO:0000313" key="6">
    <source>
        <dbReference type="Proteomes" id="UP000373449"/>
    </source>
</evidence>
<accession>A0A484ZEZ2</accession>
<sequence length="254" mass="29030">MNEQYSAMRSNVSMLGTLLGDTIKEALGEDILEKVETIRKLSKSSRAGNDANRQALLSTLQNLSNDQLLPVARAFNQFLNFANTAEQYHSISSHGEASGNPVVFANLFNRLREQNLSDDEIRKAVDQLSIELVLTAHPTEIARRTMIHKLVEVNNCLSQLDHNESADYERDKIMRRLRQLVAQSWHTDEIRRIRPTPVDEAKWGFAVVENSLWEGVPAFLREFNDQLVDSLGYNLPVQAVPVRFTSWMGWRPRR</sequence>
<dbReference type="InterPro" id="IPR018129">
    <property type="entry name" value="PEP_COase_Lys_AS"/>
</dbReference>
<gene>
    <name evidence="5" type="primary">ppc_2</name>
    <name evidence="5" type="ORF">NCTC12282_01504</name>
</gene>
<reference evidence="5 6" key="1">
    <citation type="submission" date="2019-03" db="EMBL/GenBank/DDBJ databases">
        <authorList>
            <consortium name="Pathogen Informatics"/>
        </authorList>
    </citation>
    <scope>NUCLEOTIDE SEQUENCE [LARGE SCALE GENOMIC DNA]</scope>
    <source>
        <strain evidence="5 6">NCTC12282</strain>
    </source>
</reference>
<evidence type="ECO:0000256" key="2">
    <source>
        <dbReference type="ARBA" id="ARBA00022419"/>
    </source>
</evidence>
<dbReference type="InterPro" id="IPR015813">
    <property type="entry name" value="Pyrv/PenolPyrv_kinase-like_dom"/>
</dbReference>
<name>A0A484ZEZ2_9GAMM</name>
<dbReference type="PANTHER" id="PTHR30523:SF6">
    <property type="entry name" value="PHOSPHOENOLPYRUVATE CARBOXYLASE"/>
    <property type="match status" value="1"/>
</dbReference>
<dbReference type="InterPro" id="IPR021135">
    <property type="entry name" value="PEP_COase"/>
</dbReference>
<evidence type="ECO:0000256" key="3">
    <source>
        <dbReference type="ARBA" id="ARBA00048995"/>
    </source>
</evidence>
<evidence type="ECO:0000256" key="4">
    <source>
        <dbReference type="PROSITE-ProRule" id="PRU10111"/>
    </source>
</evidence>
<keyword evidence="5" id="KW-0670">Pyruvate</keyword>
<proteinExistence type="predicted"/>
<evidence type="ECO:0000313" key="5">
    <source>
        <dbReference type="EMBL" id="VFS46595.1"/>
    </source>
</evidence>
<dbReference type="Proteomes" id="UP000373449">
    <property type="component" value="Unassembled WGS sequence"/>
</dbReference>
<dbReference type="PRINTS" id="PR00150">
    <property type="entry name" value="PEPCARBXLASE"/>
</dbReference>
<dbReference type="Pfam" id="PF00311">
    <property type="entry name" value="PEPcase"/>
    <property type="match status" value="1"/>
</dbReference>
<dbReference type="PROSITE" id="PS00781">
    <property type="entry name" value="PEPCASE_1"/>
    <property type="match status" value="1"/>
</dbReference>
<keyword evidence="5" id="KW-0456">Lyase</keyword>
<dbReference type="SUPFAM" id="SSF51621">
    <property type="entry name" value="Phosphoenolpyruvate/pyruvate domain"/>
    <property type="match status" value="1"/>
</dbReference>
<dbReference type="GO" id="GO:0005829">
    <property type="term" value="C:cytosol"/>
    <property type="evidence" value="ECO:0007669"/>
    <property type="project" value="TreeGrafter"/>
</dbReference>
<comment type="function">
    <text evidence="1">Forms oxaloacetate, a four-carbon dicarboxylic acid source for the tricarboxylic acid cycle.</text>
</comment>
<protein>
    <recommendedName>
        <fullName evidence="2">Phosphoenolpyruvate carboxylase</fullName>
    </recommendedName>
</protein>
<evidence type="ECO:0000256" key="1">
    <source>
        <dbReference type="ARBA" id="ARBA00003670"/>
    </source>
</evidence>
<feature type="active site" evidence="4">
    <location>
        <position position="137"/>
    </location>
</feature>